<organism evidence="1 2">
    <name type="scientific">Serendipita vermifera MAFF 305830</name>
    <dbReference type="NCBI Taxonomy" id="933852"/>
    <lineage>
        <taxon>Eukaryota</taxon>
        <taxon>Fungi</taxon>
        <taxon>Dikarya</taxon>
        <taxon>Basidiomycota</taxon>
        <taxon>Agaricomycotina</taxon>
        <taxon>Agaricomycetes</taxon>
        <taxon>Sebacinales</taxon>
        <taxon>Serendipitaceae</taxon>
        <taxon>Serendipita</taxon>
    </lineage>
</organism>
<reference evidence="1 2" key="1">
    <citation type="submission" date="2014-04" db="EMBL/GenBank/DDBJ databases">
        <authorList>
            <consortium name="DOE Joint Genome Institute"/>
            <person name="Kuo A."/>
            <person name="Zuccaro A."/>
            <person name="Kohler A."/>
            <person name="Nagy L.G."/>
            <person name="Floudas D."/>
            <person name="Copeland A."/>
            <person name="Barry K.W."/>
            <person name="Cichocki N."/>
            <person name="Veneault-Fourrey C."/>
            <person name="LaButti K."/>
            <person name="Lindquist E.A."/>
            <person name="Lipzen A."/>
            <person name="Lundell T."/>
            <person name="Morin E."/>
            <person name="Murat C."/>
            <person name="Sun H."/>
            <person name="Tunlid A."/>
            <person name="Henrissat B."/>
            <person name="Grigoriev I.V."/>
            <person name="Hibbett D.S."/>
            <person name="Martin F."/>
            <person name="Nordberg H.P."/>
            <person name="Cantor M.N."/>
            <person name="Hua S.X."/>
        </authorList>
    </citation>
    <scope>NUCLEOTIDE SEQUENCE [LARGE SCALE GENOMIC DNA]</scope>
    <source>
        <strain evidence="1 2">MAFF 305830</strain>
    </source>
</reference>
<dbReference type="EMBL" id="KN824438">
    <property type="protein sequence ID" value="KIM20389.1"/>
    <property type="molecule type" value="Genomic_DNA"/>
</dbReference>
<gene>
    <name evidence="1" type="ORF">M408DRAFT_334001</name>
</gene>
<protein>
    <submittedName>
        <fullName evidence="1">Uncharacterized protein</fullName>
    </submittedName>
</protein>
<evidence type="ECO:0000313" key="2">
    <source>
        <dbReference type="Proteomes" id="UP000054097"/>
    </source>
</evidence>
<dbReference type="HOGENOM" id="CLU_085816_0_0_1"/>
<reference evidence="2" key="2">
    <citation type="submission" date="2015-01" db="EMBL/GenBank/DDBJ databases">
        <title>Evolutionary Origins and Diversification of the Mycorrhizal Mutualists.</title>
        <authorList>
            <consortium name="DOE Joint Genome Institute"/>
            <consortium name="Mycorrhizal Genomics Consortium"/>
            <person name="Kohler A."/>
            <person name="Kuo A."/>
            <person name="Nagy L.G."/>
            <person name="Floudas D."/>
            <person name="Copeland A."/>
            <person name="Barry K.W."/>
            <person name="Cichocki N."/>
            <person name="Veneault-Fourrey C."/>
            <person name="LaButti K."/>
            <person name="Lindquist E.A."/>
            <person name="Lipzen A."/>
            <person name="Lundell T."/>
            <person name="Morin E."/>
            <person name="Murat C."/>
            <person name="Riley R."/>
            <person name="Ohm R."/>
            <person name="Sun H."/>
            <person name="Tunlid A."/>
            <person name="Henrissat B."/>
            <person name="Grigoriev I.V."/>
            <person name="Hibbett D.S."/>
            <person name="Martin F."/>
        </authorList>
    </citation>
    <scope>NUCLEOTIDE SEQUENCE [LARGE SCALE GENOMIC DNA]</scope>
    <source>
        <strain evidence="2">MAFF 305830</strain>
    </source>
</reference>
<proteinExistence type="predicted"/>
<evidence type="ECO:0000313" key="1">
    <source>
        <dbReference type="EMBL" id="KIM20389.1"/>
    </source>
</evidence>
<sequence length="252" mass="28679">MATSYNEFVTNLSRAGSSALASTNDFASTTFIAPRHEEVDLEITHTLLRKVKYHNYITNEVGSQPIFGLGTAETIELVRGLMAEILYKMAPFSLSREMYANTIFALEREFAQLQKEGDVIMKRKAIECAFISEPPMIPISYDVISQYSGGVPREKLGTILGGISPNGRRNVLEFAIQMVDWFKRAHHEDAFAGPAQHLMYGKNSTSIIMRDIWRKWDIEKDIPFPEGVERMWNKETKKSEVLYAKTRLPYVS</sequence>
<accession>A0A0C3AK00</accession>
<keyword evidence="2" id="KW-1185">Reference proteome</keyword>
<dbReference type="AlphaFoldDB" id="A0A0C3AK00"/>
<dbReference type="Proteomes" id="UP000054097">
    <property type="component" value="Unassembled WGS sequence"/>
</dbReference>
<name>A0A0C3AK00_SERVB</name>